<dbReference type="PRINTS" id="PR00344">
    <property type="entry name" value="BCTRLSENSOR"/>
</dbReference>
<dbReference type="RefSeq" id="WP_052268287.1">
    <property type="nucleotide sequence ID" value="NZ_AYSO01000020.1"/>
</dbReference>
<dbReference type="InterPro" id="IPR004358">
    <property type="entry name" value="Sig_transdc_His_kin-like_C"/>
</dbReference>
<dbReference type="Gene3D" id="3.30.565.10">
    <property type="entry name" value="Histidine kinase-like ATPase, C-terminal domain"/>
    <property type="match status" value="1"/>
</dbReference>
<dbReference type="InterPro" id="IPR000700">
    <property type="entry name" value="PAS-assoc_C"/>
</dbReference>
<dbReference type="Pfam" id="PF00989">
    <property type="entry name" value="PAS"/>
    <property type="match status" value="1"/>
</dbReference>
<evidence type="ECO:0000256" key="4">
    <source>
        <dbReference type="ARBA" id="ARBA00022679"/>
    </source>
</evidence>
<feature type="domain" description="PAC" evidence="10">
    <location>
        <begin position="362"/>
        <end position="415"/>
    </location>
</feature>
<evidence type="ECO:0000256" key="8">
    <source>
        <dbReference type="ARBA" id="ARBA00023012"/>
    </source>
</evidence>
<dbReference type="CDD" id="cd00082">
    <property type="entry name" value="HisKA"/>
    <property type="match status" value="1"/>
</dbReference>
<sequence length="685" mass="79018">MVLTESKDIELFEFLSEAVIILGENDKLLYCNTIASNLIGYNNFVDIEKQLLYEVMTIDSSDGIVINYDTLRKNNILNKVTKNIIFKSGEKGKFSIISRNIKYNEENAFIIIMQKISSIEEEQYNSKTYIDSINKVIKEDEKLQHIYKRKEDIDNLGKSCDLLNCDMMRKILVYSPNIIIIKKDEKVIFANKEAQHFLNVNSEEEIIGKKFYDLITFDSTLKLDYRSIFAELNHSKSQLPISQVKLKTYDGKEVYGDIFSMSFFENDEEFSVLIAKDISKRVHMEEKLIENEEYYKRLLSFLPYGVAILNNGKITFVNESLVNMLNEKSMSDVINSNASKYIPDEYKHLMYEMGDHIFNELKQIEFRQLSLTRADGSELEVEVGASPFIFEDSLSAIIVVYDVTERKNAQRDKYKLEQALKYDRLKTEFIANVSHELKTPLNIILSVVQLLQHKHRENGLVGEESTTKRYLSVMKQNCYRLLRLINNLIDITRIEVGYLKMSFGNYDIVKVVEDITMSTVDYIESKGLSLIFDTDIEEKIIGIDRENMERVILNLLSNAIKFSKECGHIWVSIYDKGETIEISVKDDGIGISEEMQESIFERFVQSDPLFTRNHEGSGIGLSLVKSIVEAHGGQVSVKSKEGDGSEFIVELPNILSKKQPKIIEHNCAHDYNVEKIQIEFSDIYS</sequence>
<reference evidence="11 12" key="1">
    <citation type="journal article" date="2015" name="Infect. Genet. Evol.">
        <title>Genomic sequences of six botulinum neurotoxin-producing strains representing three clostridial species illustrate the mobility and diversity of botulinum neurotoxin genes.</title>
        <authorList>
            <person name="Smith T.J."/>
            <person name="Hill K.K."/>
            <person name="Xie G."/>
            <person name="Foley B.T."/>
            <person name="Williamson C.H."/>
            <person name="Foster J.T."/>
            <person name="Johnson S.L."/>
            <person name="Chertkov O."/>
            <person name="Teshima H."/>
            <person name="Gibbons H.S."/>
            <person name="Johnsky L.A."/>
            <person name="Karavis M.A."/>
            <person name="Smith L.A."/>
        </authorList>
    </citation>
    <scope>NUCLEOTIDE SEQUENCE [LARGE SCALE GENOMIC DNA]</scope>
    <source>
        <strain evidence="11 12">CDC 2741</strain>
    </source>
</reference>
<dbReference type="SMART" id="SM00091">
    <property type="entry name" value="PAS"/>
    <property type="match status" value="3"/>
</dbReference>
<dbReference type="CDD" id="cd16922">
    <property type="entry name" value="HATPase_EvgS-ArcB-TorS-like"/>
    <property type="match status" value="1"/>
</dbReference>
<protein>
    <recommendedName>
        <fullName evidence="2">histidine kinase</fullName>
        <ecNumber evidence="2">2.7.13.3</ecNumber>
    </recommendedName>
</protein>
<keyword evidence="6" id="KW-0418">Kinase</keyword>
<dbReference type="InterPro" id="IPR013767">
    <property type="entry name" value="PAS_fold"/>
</dbReference>
<dbReference type="OrthoDB" id="9813394at2"/>
<keyword evidence="12" id="KW-1185">Reference proteome</keyword>
<keyword evidence="4" id="KW-0808">Transferase</keyword>
<dbReference type="STRING" id="29341.RSJ17_05505"/>
<dbReference type="InterPro" id="IPR003661">
    <property type="entry name" value="HisK_dim/P_dom"/>
</dbReference>
<evidence type="ECO:0000313" key="11">
    <source>
        <dbReference type="EMBL" id="KIE45114.1"/>
    </source>
</evidence>
<dbReference type="EC" id="2.7.13.3" evidence="2"/>
<dbReference type="InterPro" id="IPR036097">
    <property type="entry name" value="HisK_dim/P_sf"/>
</dbReference>
<dbReference type="InterPro" id="IPR050736">
    <property type="entry name" value="Sensor_HK_Regulatory"/>
</dbReference>
<evidence type="ECO:0000256" key="3">
    <source>
        <dbReference type="ARBA" id="ARBA00022553"/>
    </source>
</evidence>
<dbReference type="SUPFAM" id="SSF55785">
    <property type="entry name" value="PYP-like sensor domain (PAS domain)"/>
    <property type="match status" value="2"/>
</dbReference>
<dbReference type="PANTHER" id="PTHR43711">
    <property type="entry name" value="TWO-COMPONENT HISTIDINE KINASE"/>
    <property type="match status" value="1"/>
</dbReference>
<evidence type="ECO:0000259" key="10">
    <source>
        <dbReference type="PROSITE" id="PS50113"/>
    </source>
</evidence>
<dbReference type="SUPFAM" id="SSF55874">
    <property type="entry name" value="ATPase domain of HSP90 chaperone/DNA topoisomerase II/histidine kinase"/>
    <property type="match status" value="1"/>
</dbReference>
<dbReference type="AlphaFoldDB" id="A0A0C1TWN0"/>
<dbReference type="Pfam" id="PF02518">
    <property type="entry name" value="HATPase_c"/>
    <property type="match status" value="1"/>
</dbReference>
<evidence type="ECO:0000259" key="9">
    <source>
        <dbReference type="PROSITE" id="PS50109"/>
    </source>
</evidence>
<dbReference type="InterPro" id="IPR003594">
    <property type="entry name" value="HATPase_dom"/>
</dbReference>
<dbReference type="CDD" id="cd00130">
    <property type="entry name" value="PAS"/>
    <property type="match status" value="1"/>
</dbReference>
<keyword evidence="3" id="KW-0597">Phosphoprotein</keyword>
<organism evidence="11 12">
    <name type="scientific">Clostridium argentinense CDC 2741</name>
    <dbReference type="NCBI Taxonomy" id="1418104"/>
    <lineage>
        <taxon>Bacteria</taxon>
        <taxon>Bacillati</taxon>
        <taxon>Bacillota</taxon>
        <taxon>Clostridia</taxon>
        <taxon>Eubacteriales</taxon>
        <taxon>Clostridiaceae</taxon>
        <taxon>Clostridium</taxon>
    </lineage>
</organism>
<dbReference type="PROSITE" id="PS50113">
    <property type="entry name" value="PAC"/>
    <property type="match status" value="1"/>
</dbReference>
<dbReference type="Pfam" id="PF00512">
    <property type="entry name" value="HisKA"/>
    <property type="match status" value="1"/>
</dbReference>
<dbReference type="Gene3D" id="3.30.450.20">
    <property type="entry name" value="PAS domain"/>
    <property type="match status" value="3"/>
</dbReference>
<evidence type="ECO:0000313" key="12">
    <source>
        <dbReference type="Proteomes" id="UP000031366"/>
    </source>
</evidence>
<dbReference type="InterPro" id="IPR035965">
    <property type="entry name" value="PAS-like_dom_sf"/>
</dbReference>
<dbReference type="FunFam" id="1.10.287.130:FF:000001">
    <property type="entry name" value="Two-component sensor histidine kinase"/>
    <property type="match status" value="1"/>
</dbReference>
<dbReference type="InterPro" id="IPR000014">
    <property type="entry name" value="PAS"/>
</dbReference>
<comment type="caution">
    <text evidence="11">The sequence shown here is derived from an EMBL/GenBank/DDBJ whole genome shotgun (WGS) entry which is preliminary data.</text>
</comment>
<accession>A0A0C1TWN0</accession>
<feature type="domain" description="Histidine kinase" evidence="9">
    <location>
        <begin position="432"/>
        <end position="655"/>
    </location>
</feature>
<dbReference type="InterPro" id="IPR005467">
    <property type="entry name" value="His_kinase_dom"/>
</dbReference>
<keyword evidence="7" id="KW-0067">ATP-binding</keyword>
<dbReference type="SMART" id="SM00388">
    <property type="entry name" value="HisKA"/>
    <property type="match status" value="1"/>
</dbReference>
<dbReference type="Gene3D" id="1.10.287.130">
    <property type="match status" value="1"/>
</dbReference>
<dbReference type="GO" id="GO:0005524">
    <property type="term" value="F:ATP binding"/>
    <property type="evidence" value="ECO:0007669"/>
    <property type="project" value="UniProtKB-KW"/>
</dbReference>
<comment type="catalytic activity">
    <reaction evidence="1">
        <text>ATP + protein L-histidine = ADP + protein N-phospho-L-histidine.</text>
        <dbReference type="EC" id="2.7.13.3"/>
    </reaction>
</comment>
<dbReference type="Pfam" id="PF13426">
    <property type="entry name" value="PAS_9"/>
    <property type="match status" value="1"/>
</dbReference>
<dbReference type="FunFam" id="3.30.565.10:FF:000037">
    <property type="entry name" value="Hybrid sensor histidine kinase/response regulator"/>
    <property type="match status" value="1"/>
</dbReference>
<dbReference type="InterPro" id="IPR036890">
    <property type="entry name" value="HATPase_C_sf"/>
</dbReference>
<evidence type="ECO:0000256" key="2">
    <source>
        <dbReference type="ARBA" id="ARBA00012438"/>
    </source>
</evidence>
<evidence type="ECO:0000256" key="6">
    <source>
        <dbReference type="ARBA" id="ARBA00022777"/>
    </source>
</evidence>
<dbReference type="GO" id="GO:0006355">
    <property type="term" value="P:regulation of DNA-templated transcription"/>
    <property type="evidence" value="ECO:0007669"/>
    <property type="project" value="InterPro"/>
</dbReference>
<dbReference type="Proteomes" id="UP000031366">
    <property type="component" value="Unassembled WGS sequence"/>
</dbReference>
<dbReference type="GO" id="GO:0000155">
    <property type="term" value="F:phosphorelay sensor kinase activity"/>
    <property type="evidence" value="ECO:0007669"/>
    <property type="project" value="InterPro"/>
</dbReference>
<evidence type="ECO:0000256" key="5">
    <source>
        <dbReference type="ARBA" id="ARBA00022741"/>
    </source>
</evidence>
<dbReference type="SMART" id="SM00387">
    <property type="entry name" value="HATPase_c"/>
    <property type="match status" value="1"/>
</dbReference>
<dbReference type="EMBL" id="AYSO01000020">
    <property type="protein sequence ID" value="KIE45114.1"/>
    <property type="molecule type" value="Genomic_DNA"/>
</dbReference>
<keyword evidence="5" id="KW-0547">Nucleotide-binding</keyword>
<evidence type="ECO:0000256" key="7">
    <source>
        <dbReference type="ARBA" id="ARBA00022840"/>
    </source>
</evidence>
<name>A0A0C1TWN0_9CLOT</name>
<dbReference type="SUPFAM" id="SSF47384">
    <property type="entry name" value="Homodimeric domain of signal transducing histidine kinase"/>
    <property type="match status" value="1"/>
</dbReference>
<evidence type="ECO:0000256" key="1">
    <source>
        <dbReference type="ARBA" id="ARBA00000085"/>
    </source>
</evidence>
<proteinExistence type="predicted"/>
<keyword evidence="8" id="KW-0902">Two-component regulatory system</keyword>
<dbReference type="NCBIfam" id="TIGR00229">
    <property type="entry name" value="sensory_box"/>
    <property type="match status" value="2"/>
</dbReference>
<dbReference type="PROSITE" id="PS50109">
    <property type="entry name" value="HIS_KIN"/>
    <property type="match status" value="1"/>
</dbReference>
<dbReference type="PANTHER" id="PTHR43711:SF26">
    <property type="entry name" value="SENSOR HISTIDINE KINASE RCSC"/>
    <property type="match status" value="1"/>
</dbReference>
<gene>
    <name evidence="11" type="ORF">U732_538</name>
</gene>